<dbReference type="OrthoDB" id="7130006at2759"/>
<dbReference type="InterPro" id="IPR029058">
    <property type="entry name" value="AB_hydrolase_fold"/>
</dbReference>
<dbReference type="AlphaFoldDB" id="A0A1L9S1U6"/>
<dbReference type="EMBL" id="KV878209">
    <property type="protein sequence ID" value="OJJ41115.1"/>
    <property type="molecule type" value="Genomic_DNA"/>
</dbReference>
<protein>
    <recommendedName>
        <fullName evidence="5">Epoxide hydrolase N-terminal domain-containing protein</fullName>
    </recommendedName>
</protein>
<dbReference type="VEuPathDB" id="FungiDB:ASPWEDRAFT_56316"/>
<feature type="active site" description="Proton acceptor" evidence="4">
    <location>
        <position position="376"/>
    </location>
</feature>
<dbReference type="InterPro" id="IPR010497">
    <property type="entry name" value="Epoxide_hydro_N"/>
</dbReference>
<keyword evidence="2" id="KW-0058">Aromatic hydrocarbons catabolism</keyword>
<feature type="active site" description="Nucleophile" evidence="4">
    <location>
        <position position="179"/>
    </location>
</feature>
<dbReference type="SUPFAM" id="SSF53474">
    <property type="entry name" value="alpha/beta-Hydrolases"/>
    <property type="match status" value="1"/>
</dbReference>
<evidence type="ECO:0000256" key="2">
    <source>
        <dbReference type="ARBA" id="ARBA00022797"/>
    </source>
</evidence>
<dbReference type="InterPro" id="IPR000639">
    <property type="entry name" value="Epox_hydrolase-like"/>
</dbReference>
<sequence>MSPSPYTISVPDSHLQSLHQKLSTATFPDELDNAHWDMGVPLDEIKRLTAFWRHGFDWRKKERQLNEQLAQFTVPVSVSGFGQLDVHFVHHRSQSPRAIPLLFIHGWPGSFLEASKLIPFLTTGDEKQPAFDVVVPSLPNFGFSQGVKKRGFGLAQYAEAMHAVMTSLGYEEYTIQAGDWGSMIARVMGQFYPQHIKAVHLNFVPVPPPYPWKHPLIFLQSLLTIPFSPKNKAYLSTTRDYMTKGNAYLRQQATRPQTLGYALHDSPVALLAWIYDKLHAWTDDYPWTDEEILTWVSVYFFSAAGPAASLRIYYEAENGGQGEGGLSTAQVMAGYVPESVKLAVAHFSGEIVKLPLLWCSSVGNVVKTSEHEAGGHFAAWEVPELLAGDLRSFFGKQGQAYNAVAGKDGY</sequence>
<dbReference type="PANTHER" id="PTHR21661">
    <property type="entry name" value="EPOXIDE HYDROLASE 1-RELATED"/>
    <property type="match status" value="1"/>
</dbReference>
<dbReference type="PIRSF" id="PIRSF001112">
    <property type="entry name" value="Epoxide_hydrolase"/>
    <property type="match status" value="1"/>
</dbReference>
<evidence type="ECO:0000256" key="4">
    <source>
        <dbReference type="PIRSR" id="PIRSR001112-1"/>
    </source>
</evidence>
<dbReference type="PRINTS" id="PR00412">
    <property type="entry name" value="EPOXHYDRLASE"/>
</dbReference>
<reference evidence="7" key="1">
    <citation type="journal article" date="2017" name="Genome Biol.">
        <title>Comparative genomics reveals high biological diversity and specific adaptations in the industrially and medically important fungal genus Aspergillus.</title>
        <authorList>
            <person name="de Vries R.P."/>
            <person name="Riley R."/>
            <person name="Wiebenga A."/>
            <person name="Aguilar-Osorio G."/>
            <person name="Amillis S."/>
            <person name="Uchima C.A."/>
            <person name="Anderluh G."/>
            <person name="Asadollahi M."/>
            <person name="Askin M."/>
            <person name="Barry K."/>
            <person name="Battaglia E."/>
            <person name="Bayram O."/>
            <person name="Benocci T."/>
            <person name="Braus-Stromeyer S.A."/>
            <person name="Caldana C."/>
            <person name="Canovas D."/>
            <person name="Cerqueira G.C."/>
            <person name="Chen F."/>
            <person name="Chen W."/>
            <person name="Choi C."/>
            <person name="Clum A."/>
            <person name="Dos Santos R.A."/>
            <person name="Damasio A.R."/>
            <person name="Diallinas G."/>
            <person name="Emri T."/>
            <person name="Fekete E."/>
            <person name="Flipphi M."/>
            <person name="Freyberg S."/>
            <person name="Gallo A."/>
            <person name="Gournas C."/>
            <person name="Habgood R."/>
            <person name="Hainaut M."/>
            <person name="Harispe M.L."/>
            <person name="Henrissat B."/>
            <person name="Hilden K.S."/>
            <person name="Hope R."/>
            <person name="Hossain A."/>
            <person name="Karabika E."/>
            <person name="Karaffa L."/>
            <person name="Karanyi Z."/>
            <person name="Krasevec N."/>
            <person name="Kuo A."/>
            <person name="Kusch H."/>
            <person name="LaButti K."/>
            <person name="Lagendijk E.L."/>
            <person name="Lapidus A."/>
            <person name="Levasseur A."/>
            <person name="Lindquist E."/>
            <person name="Lipzen A."/>
            <person name="Logrieco A.F."/>
            <person name="MacCabe A."/>
            <person name="Maekelae M.R."/>
            <person name="Malavazi I."/>
            <person name="Melin P."/>
            <person name="Meyer V."/>
            <person name="Mielnichuk N."/>
            <person name="Miskei M."/>
            <person name="Molnar A.P."/>
            <person name="Mule G."/>
            <person name="Ngan C.Y."/>
            <person name="Orejas M."/>
            <person name="Orosz E."/>
            <person name="Ouedraogo J.P."/>
            <person name="Overkamp K.M."/>
            <person name="Park H.-S."/>
            <person name="Perrone G."/>
            <person name="Piumi F."/>
            <person name="Punt P.J."/>
            <person name="Ram A.F."/>
            <person name="Ramon A."/>
            <person name="Rauscher S."/>
            <person name="Record E."/>
            <person name="Riano-Pachon D.M."/>
            <person name="Robert V."/>
            <person name="Roehrig J."/>
            <person name="Ruller R."/>
            <person name="Salamov A."/>
            <person name="Salih N.S."/>
            <person name="Samson R.A."/>
            <person name="Sandor E."/>
            <person name="Sanguinetti M."/>
            <person name="Schuetze T."/>
            <person name="Sepcic K."/>
            <person name="Shelest E."/>
            <person name="Sherlock G."/>
            <person name="Sophianopoulou V."/>
            <person name="Squina F.M."/>
            <person name="Sun H."/>
            <person name="Susca A."/>
            <person name="Todd R.B."/>
            <person name="Tsang A."/>
            <person name="Unkles S.E."/>
            <person name="van de Wiele N."/>
            <person name="van Rossen-Uffink D."/>
            <person name="Oliveira J.V."/>
            <person name="Vesth T.C."/>
            <person name="Visser J."/>
            <person name="Yu J.-H."/>
            <person name="Zhou M."/>
            <person name="Andersen M.R."/>
            <person name="Archer D.B."/>
            <person name="Baker S.E."/>
            <person name="Benoit I."/>
            <person name="Brakhage A.A."/>
            <person name="Braus G.H."/>
            <person name="Fischer R."/>
            <person name="Frisvad J.C."/>
            <person name="Goldman G.H."/>
            <person name="Houbraken J."/>
            <person name="Oakley B."/>
            <person name="Pocsi I."/>
            <person name="Scazzocchio C."/>
            <person name="Seiboth B."/>
            <person name="vanKuyk P.A."/>
            <person name="Wortman J."/>
            <person name="Dyer P.S."/>
            <person name="Grigoriev I.V."/>
        </authorList>
    </citation>
    <scope>NUCLEOTIDE SEQUENCE [LARGE SCALE GENOMIC DNA]</scope>
    <source>
        <strain evidence="7">DTO 134E9</strain>
    </source>
</reference>
<name>A0A1L9S1U6_ASPWE</name>
<dbReference type="GO" id="GO:0004301">
    <property type="term" value="F:epoxide hydrolase activity"/>
    <property type="evidence" value="ECO:0007669"/>
    <property type="project" value="TreeGrafter"/>
</dbReference>
<dbReference type="Pfam" id="PF06441">
    <property type="entry name" value="EHN"/>
    <property type="match status" value="1"/>
</dbReference>
<dbReference type="Proteomes" id="UP000184383">
    <property type="component" value="Unassembled WGS sequence"/>
</dbReference>
<feature type="active site" description="Proton donor" evidence="4">
    <location>
        <position position="313"/>
    </location>
</feature>
<dbReference type="PANTHER" id="PTHR21661:SF35">
    <property type="entry name" value="EPOXIDE HYDROLASE"/>
    <property type="match status" value="1"/>
</dbReference>
<evidence type="ECO:0000256" key="1">
    <source>
        <dbReference type="ARBA" id="ARBA00010088"/>
    </source>
</evidence>
<feature type="domain" description="Epoxide hydrolase N-terminal" evidence="5">
    <location>
        <begin position="4"/>
        <end position="113"/>
    </location>
</feature>
<keyword evidence="3" id="KW-0378">Hydrolase</keyword>
<comment type="similarity">
    <text evidence="1">Belongs to the peptidase S33 family.</text>
</comment>
<evidence type="ECO:0000313" key="7">
    <source>
        <dbReference type="Proteomes" id="UP000184383"/>
    </source>
</evidence>
<accession>A0A1L9S1U6</accession>
<proteinExistence type="inferred from homology"/>
<keyword evidence="7" id="KW-1185">Reference proteome</keyword>
<evidence type="ECO:0000256" key="3">
    <source>
        <dbReference type="ARBA" id="ARBA00022801"/>
    </source>
</evidence>
<dbReference type="STRING" id="1073089.A0A1L9S1U6"/>
<dbReference type="GeneID" id="63754131"/>
<dbReference type="GO" id="GO:0097176">
    <property type="term" value="P:epoxide metabolic process"/>
    <property type="evidence" value="ECO:0007669"/>
    <property type="project" value="TreeGrafter"/>
</dbReference>
<dbReference type="InterPro" id="IPR016292">
    <property type="entry name" value="Epoxide_hydrolase"/>
</dbReference>
<evidence type="ECO:0000259" key="5">
    <source>
        <dbReference type="Pfam" id="PF06441"/>
    </source>
</evidence>
<dbReference type="Gene3D" id="3.40.50.1820">
    <property type="entry name" value="alpha/beta hydrolase"/>
    <property type="match status" value="1"/>
</dbReference>
<evidence type="ECO:0000313" key="6">
    <source>
        <dbReference type="EMBL" id="OJJ41115.1"/>
    </source>
</evidence>
<dbReference type="RefSeq" id="XP_040694791.1">
    <property type="nucleotide sequence ID" value="XM_040838283.1"/>
</dbReference>
<organism evidence="6 7">
    <name type="scientific">Aspergillus wentii DTO 134E9</name>
    <dbReference type="NCBI Taxonomy" id="1073089"/>
    <lineage>
        <taxon>Eukaryota</taxon>
        <taxon>Fungi</taxon>
        <taxon>Dikarya</taxon>
        <taxon>Ascomycota</taxon>
        <taxon>Pezizomycotina</taxon>
        <taxon>Eurotiomycetes</taxon>
        <taxon>Eurotiomycetidae</taxon>
        <taxon>Eurotiales</taxon>
        <taxon>Aspergillaceae</taxon>
        <taxon>Aspergillus</taxon>
        <taxon>Aspergillus subgen. Cremei</taxon>
    </lineage>
</organism>
<gene>
    <name evidence="6" type="ORF">ASPWEDRAFT_56316</name>
</gene>